<protein>
    <submittedName>
        <fullName evidence="1">Uncharacterized protein</fullName>
    </submittedName>
</protein>
<keyword evidence="2" id="KW-1185">Reference proteome</keyword>
<evidence type="ECO:0000313" key="1">
    <source>
        <dbReference type="EMBL" id="PVU91411.1"/>
    </source>
</evidence>
<dbReference type="Proteomes" id="UP000245609">
    <property type="component" value="Unassembled WGS sequence"/>
</dbReference>
<organism evidence="1 2">
    <name type="scientific">Smittium megazygosporum</name>
    <dbReference type="NCBI Taxonomy" id="133381"/>
    <lineage>
        <taxon>Eukaryota</taxon>
        <taxon>Fungi</taxon>
        <taxon>Fungi incertae sedis</taxon>
        <taxon>Zoopagomycota</taxon>
        <taxon>Kickxellomycotina</taxon>
        <taxon>Harpellomycetes</taxon>
        <taxon>Harpellales</taxon>
        <taxon>Legeriomycetaceae</taxon>
        <taxon>Smittium</taxon>
    </lineage>
</organism>
<gene>
    <name evidence="1" type="ORF">BB560_006125</name>
</gene>
<reference evidence="1 2" key="1">
    <citation type="journal article" date="2018" name="MBio">
        <title>Comparative Genomics Reveals the Core Gene Toolbox for the Fungus-Insect Symbiosis.</title>
        <authorList>
            <person name="Wang Y."/>
            <person name="Stata M."/>
            <person name="Wang W."/>
            <person name="Stajich J.E."/>
            <person name="White M.M."/>
            <person name="Moncalvo J.M."/>
        </authorList>
    </citation>
    <scope>NUCLEOTIDE SEQUENCE [LARGE SCALE GENOMIC DNA]</scope>
    <source>
        <strain evidence="1 2">SC-DP-2</strain>
    </source>
</reference>
<dbReference type="AlphaFoldDB" id="A0A2T9YGE4"/>
<sequence>NMEALYCHWDSNNNGLCTNVHQSSKCAFETASSDGVVNIKRYAPQISQKFDILKLALHKPLMIPATEIEEDIAEDAIGIIFNSEQTRKRYKKYNAVQTRFLQWCDKNNIDDQKLSASDIINFLTWEKLREGWKAGAIKNYCSRILDLKKKAQN</sequence>
<feature type="non-terminal residue" evidence="1">
    <location>
        <position position="1"/>
    </location>
</feature>
<dbReference type="EMBL" id="MBFS01002870">
    <property type="protein sequence ID" value="PVU91411.1"/>
    <property type="molecule type" value="Genomic_DNA"/>
</dbReference>
<name>A0A2T9YGE4_9FUNG</name>
<proteinExistence type="predicted"/>
<accession>A0A2T9YGE4</accession>
<comment type="caution">
    <text evidence="1">The sequence shown here is derived from an EMBL/GenBank/DDBJ whole genome shotgun (WGS) entry which is preliminary data.</text>
</comment>
<evidence type="ECO:0000313" key="2">
    <source>
        <dbReference type="Proteomes" id="UP000245609"/>
    </source>
</evidence>